<evidence type="ECO:0000313" key="14">
    <source>
        <dbReference type="EMBL" id="MCA5892586.1"/>
    </source>
</evidence>
<evidence type="ECO:0000256" key="10">
    <source>
        <dbReference type="HAMAP-Rule" id="MF_00097"/>
    </source>
</evidence>
<gene>
    <name evidence="10 14" type="primary">thiE</name>
    <name evidence="14" type="ORF">LEP48_04355</name>
</gene>
<comment type="catalytic activity">
    <reaction evidence="9 10 11">
        <text>2-[(2R,5Z)-2-carboxy-4-methylthiazol-5(2H)-ylidene]ethyl phosphate + 4-amino-2-methyl-5-(diphosphooxymethyl)pyrimidine + 2 H(+) = thiamine phosphate + CO2 + diphosphate</text>
        <dbReference type="Rhea" id="RHEA:47844"/>
        <dbReference type="ChEBI" id="CHEBI:15378"/>
        <dbReference type="ChEBI" id="CHEBI:16526"/>
        <dbReference type="ChEBI" id="CHEBI:33019"/>
        <dbReference type="ChEBI" id="CHEBI:37575"/>
        <dbReference type="ChEBI" id="CHEBI:57841"/>
        <dbReference type="ChEBI" id="CHEBI:62899"/>
        <dbReference type="EC" id="2.5.1.3"/>
    </reaction>
</comment>
<dbReference type="EC" id="2.5.1.3" evidence="10"/>
<feature type="binding site" evidence="10">
    <location>
        <position position="78"/>
    </location>
    <ligand>
        <name>4-amino-2-methyl-5-(diphosphooxymethyl)pyrimidine</name>
        <dbReference type="ChEBI" id="CHEBI:57841"/>
    </ligand>
</feature>
<evidence type="ECO:0000256" key="8">
    <source>
        <dbReference type="ARBA" id="ARBA00047851"/>
    </source>
</evidence>
<proteinExistence type="inferred from homology"/>
<comment type="pathway">
    <text evidence="2 10 12">Cofactor biosynthesis; thiamine diphosphate biosynthesis; thiamine phosphate from 4-amino-2-methyl-5-diphosphomethylpyrimidine and 4-methyl-5-(2-phosphoethyl)-thiazole: step 1/1.</text>
</comment>
<dbReference type="InterPro" id="IPR036206">
    <property type="entry name" value="ThiamineP_synth_sf"/>
</dbReference>
<comment type="caution">
    <text evidence="14">The sequence shown here is derived from an EMBL/GenBank/DDBJ whole genome shotgun (WGS) entry which is preliminary data.</text>
</comment>
<dbReference type="CDD" id="cd00564">
    <property type="entry name" value="TMP_TenI"/>
    <property type="match status" value="1"/>
</dbReference>
<evidence type="ECO:0000256" key="3">
    <source>
        <dbReference type="ARBA" id="ARBA00022679"/>
    </source>
</evidence>
<keyword evidence="3 10" id="KW-0808">Transferase</keyword>
<evidence type="ECO:0000256" key="1">
    <source>
        <dbReference type="ARBA" id="ARBA00003814"/>
    </source>
</evidence>
<comment type="cofactor">
    <cofactor evidence="10">
        <name>Mg(2+)</name>
        <dbReference type="ChEBI" id="CHEBI:18420"/>
    </cofactor>
    <text evidence="10">Binds 1 Mg(2+) ion per subunit.</text>
</comment>
<feature type="binding site" evidence="10">
    <location>
        <position position="147"/>
    </location>
    <ligand>
        <name>4-amino-2-methyl-5-(diphosphooxymethyl)pyrimidine</name>
        <dbReference type="ChEBI" id="CHEBI:57841"/>
    </ligand>
</feature>
<evidence type="ECO:0000256" key="5">
    <source>
        <dbReference type="ARBA" id="ARBA00022842"/>
    </source>
</evidence>
<evidence type="ECO:0000256" key="2">
    <source>
        <dbReference type="ARBA" id="ARBA00005165"/>
    </source>
</evidence>
<dbReference type="PANTHER" id="PTHR20857">
    <property type="entry name" value="THIAMINE-PHOSPHATE PYROPHOSPHORYLASE"/>
    <property type="match status" value="1"/>
</dbReference>
<feature type="binding site" evidence="10">
    <location>
        <begin position="144"/>
        <end position="146"/>
    </location>
    <ligand>
        <name>2-[(2R,5Z)-2-carboxy-4-methylthiazol-5(2H)-ylidene]ethyl phosphate</name>
        <dbReference type="ChEBI" id="CHEBI:62899"/>
    </ligand>
</feature>
<dbReference type="HAMAP" id="MF_00097">
    <property type="entry name" value="TMP_synthase"/>
    <property type="match status" value="1"/>
</dbReference>
<evidence type="ECO:0000256" key="6">
    <source>
        <dbReference type="ARBA" id="ARBA00022977"/>
    </source>
</evidence>
<keyword evidence="5 10" id="KW-0460">Magnesium</keyword>
<name>A0ABS7ZC04_9MICO</name>
<evidence type="ECO:0000259" key="13">
    <source>
        <dbReference type="Pfam" id="PF02581"/>
    </source>
</evidence>
<evidence type="ECO:0000313" key="15">
    <source>
        <dbReference type="Proteomes" id="UP001319870"/>
    </source>
</evidence>
<comment type="caution">
    <text evidence="10">Lacks conserved residue(s) required for the propagation of feature annotation.</text>
</comment>
<evidence type="ECO:0000256" key="11">
    <source>
        <dbReference type="RuleBase" id="RU003826"/>
    </source>
</evidence>
<evidence type="ECO:0000256" key="9">
    <source>
        <dbReference type="ARBA" id="ARBA00047883"/>
    </source>
</evidence>
<organism evidence="14 15">
    <name type="scientific">Isoptericola luteus</name>
    <dbReference type="NCBI Taxonomy" id="2879484"/>
    <lineage>
        <taxon>Bacteria</taxon>
        <taxon>Bacillati</taxon>
        <taxon>Actinomycetota</taxon>
        <taxon>Actinomycetes</taxon>
        <taxon>Micrococcales</taxon>
        <taxon>Promicromonosporaceae</taxon>
        <taxon>Isoptericola</taxon>
    </lineage>
</organism>
<feature type="binding site" evidence="10">
    <location>
        <position position="117"/>
    </location>
    <ligand>
        <name>4-amino-2-methyl-5-(diphosphooxymethyl)pyrimidine</name>
        <dbReference type="ChEBI" id="CHEBI:57841"/>
    </ligand>
</feature>
<reference evidence="14 15" key="1">
    <citation type="submission" date="2021-09" db="EMBL/GenBank/DDBJ databases">
        <title>Isoptericola luteus sp. nov., a novel bacterium isolated from Harbin, the capital city of Heilongjiang province.</title>
        <authorList>
            <person name="Li J."/>
        </authorList>
    </citation>
    <scope>NUCLEOTIDE SEQUENCE [LARGE SCALE GENOMIC DNA]</scope>
    <source>
        <strain evidence="14 15">NEAU-Y5</strain>
    </source>
</reference>
<protein>
    <recommendedName>
        <fullName evidence="10">Thiamine-phosphate synthase</fullName>
        <shortName evidence="10">TP synthase</shortName>
        <shortName evidence="10">TPS</shortName>
        <ecNumber evidence="10">2.5.1.3</ecNumber>
    </recommendedName>
    <alternativeName>
        <fullName evidence="10">Thiamine-phosphate pyrophosphorylase</fullName>
        <shortName evidence="10">TMP pyrophosphorylase</shortName>
        <shortName evidence="10">TMP-PPase</shortName>
    </alternativeName>
</protein>
<evidence type="ECO:0000256" key="4">
    <source>
        <dbReference type="ARBA" id="ARBA00022723"/>
    </source>
</evidence>
<dbReference type="Pfam" id="PF02581">
    <property type="entry name" value="TMP-TENI"/>
    <property type="match status" value="1"/>
</dbReference>
<accession>A0ABS7ZC04</accession>
<sequence length="216" mass="22575">MSTPGPDPRARLAAARLYLCTDAREERGDLADFLHAALAGGVDVVQLRDKTLDVARELELQDLVARVADEHGALWAVNDRADVASLVGAPAVHMGQGDLPVAAVRSLLGTDPVLGRSTHSAAQAAAAEADPDVDYFCVGPLWATPTKPGRAAVGLDLLREVAASRPATPWFAIGGVDGGRLDEVLAAGATRVVVVRAITQAADPQRAARELRERLG</sequence>
<comment type="catalytic activity">
    <reaction evidence="8 10 11">
        <text>2-(2-carboxy-4-methylthiazol-5-yl)ethyl phosphate + 4-amino-2-methyl-5-(diphosphooxymethyl)pyrimidine + 2 H(+) = thiamine phosphate + CO2 + diphosphate</text>
        <dbReference type="Rhea" id="RHEA:47848"/>
        <dbReference type="ChEBI" id="CHEBI:15378"/>
        <dbReference type="ChEBI" id="CHEBI:16526"/>
        <dbReference type="ChEBI" id="CHEBI:33019"/>
        <dbReference type="ChEBI" id="CHEBI:37575"/>
        <dbReference type="ChEBI" id="CHEBI:57841"/>
        <dbReference type="ChEBI" id="CHEBI:62890"/>
        <dbReference type="EC" id="2.5.1.3"/>
    </reaction>
</comment>
<comment type="function">
    <text evidence="1 10">Condenses 4-methyl-5-(beta-hydroxyethyl)thiazole monophosphate (THZ-P) and 2-methyl-4-amino-5-hydroxymethyl pyrimidine pyrophosphate (HMP-PP) to form thiamine monophosphate (TMP).</text>
</comment>
<dbReference type="InterPro" id="IPR022998">
    <property type="entry name" value="ThiamineP_synth_TenI"/>
</dbReference>
<dbReference type="InterPro" id="IPR034291">
    <property type="entry name" value="TMP_synthase"/>
</dbReference>
<keyword evidence="4 10" id="KW-0479">Metal-binding</keyword>
<evidence type="ECO:0000256" key="12">
    <source>
        <dbReference type="RuleBase" id="RU004253"/>
    </source>
</evidence>
<dbReference type="Proteomes" id="UP001319870">
    <property type="component" value="Unassembled WGS sequence"/>
</dbReference>
<feature type="binding site" evidence="10">
    <location>
        <position position="98"/>
    </location>
    <ligand>
        <name>Mg(2+)</name>
        <dbReference type="ChEBI" id="CHEBI:18420"/>
    </ligand>
</feature>
<dbReference type="PANTHER" id="PTHR20857:SF15">
    <property type="entry name" value="THIAMINE-PHOSPHATE SYNTHASE"/>
    <property type="match status" value="1"/>
</dbReference>
<feature type="domain" description="Thiamine phosphate synthase/TenI" evidence="13">
    <location>
        <begin position="17"/>
        <end position="198"/>
    </location>
</feature>
<keyword evidence="15" id="KW-1185">Reference proteome</keyword>
<feature type="binding site" evidence="10">
    <location>
        <position position="175"/>
    </location>
    <ligand>
        <name>2-[(2R,5Z)-2-carboxy-4-methylthiazol-5(2H)-ylidene]ethyl phosphate</name>
        <dbReference type="ChEBI" id="CHEBI:62899"/>
    </ligand>
</feature>
<dbReference type="NCBIfam" id="TIGR00693">
    <property type="entry name" value="thiE"/>
    <property type="match status" value="1"/>
</dbReference>
<comment type="catalytic activity">
    <reaction evidence="7 10 11">
        <text>4-methyl-5-(2-phosphooxyethyl)-thiazole + 4-amino-2-methyl-5-(diphosphooxymethyl)pyrimidine + H(+) = thiamine phosphate + diphosphate</text>
        <dbReference type="Rhea" id="RHEA:22328"/>
        <dbReference type="ChEBI" id="CHEBI:15378"/>
        <dbReference type="ChEBI" id="CHEBI:33019"/>
        <dbReference type="ChEBI" id="CHEBI:37575"/>
        <dbReference type="ChEBI" id="CHEBI:57841"/>
        <dbReference type="ChEBI" id="CHEBI:58296"/>
        <dbReference type="EC" id="2.5.1.3"/>
    </reaction>
</comment>
<feature type="binding site" evidence="10">
    <location>
        <begin position="46"/>
        <end position="50"/>
    </location>
    <ligand>
        <name>4-amino-2-methyl-5-(diphosphooxymethyl)pyrimidine</name>
        <dbReference type="ChEBI" id="CHEBI:57841"/>
    </ligand>
</feature>
<dbReference type="SUPFAM" id="SSF51391">
    <property type="entry name" value="Thiamin phosphate synthase"/>
    <property type="match status" value="1"/>
</dbReference>
<feature type="binding site" evidence="10">
    <location>
        <position position="79"/>
    </location>
    <ligand>
        <name>Mg(2+)</name>
        <dbReference type="ChEBI" id="CHEBI:18420"/>
    </ligand>
</feature>
<comment type="similarity">
    <text evidence="10 11">Belongs to the thiamine-phosphate synthase family.</text>
</comment>
<dbReference type="EMBL" id="JAIXCQ010000002">
    <property type="protein sequence ID" value="MCA5892586.1"/>
    <property type="molecule type" value="Genomic_DNA"/>
</dbReference>
<dbReference type="GO" id="GO:0004789">
    <property type="term" value="F:thiamine-phosphate diphosphorylase activity"/>
    <property type="evidence" value="ECO:0007669"/>
    <property type="project" value="UniProtKB-EC"/>
</dbReference>
<dbReference type="Gene3D" id="3.20.20.70">
    <property type="entry name" value="Aldolase class I"/>
    <property type="match status" value="1"/>
</dbReference>
<keyword evidence="6 10" id="KW-0784">Thiamine biosynthesis</keyword>
<evidence type="ECO:0000256" key="7">
    <source>
        <dbReference type="ARBA" id="ARBA00047334"/>
    </source>
</evidence>
<dbReference type="InterPro" id="IPR013785">
    <property type="entry name" value="Aldolase_TIM"/>
</dbReference>